<dbReference type="EMBL" id="BAAADD010000011">
    <property type="protein sequence ID" value="GAA0584680.1"/>
    <property type="molecule type" value="Genomic_DNA"/>
</dbReference>
<evidence type="ECO:0000256" key="5">
    <source>
        <dbReference type="SAM" id="MobiDB-lite"/>
    </source>
</evidence>
<name>A0ABN1F8J1_9PROT</name>
<dbReference type="CDD" id="cd13831">
    <property type="entry name" value="HU"/>
    <property type="match status" value="1"/>
</dbReference>
<dbReference type="GO" id="GO:0003677">
    <property type="term" value="F:DNA binding"/>
    <property type="evidence" value="ECO:0007669"/>
    <property type="project" value="UniProtKB-KW"/>
</dbReference>
<sequence length="90" mass="9643">MNKNDLIQKLADHTGLVKNDAAKAVDGVFDLIAAALKAGDEVRLTGFGVFVVATRAGGKGRNPQTGEEITIKPSRQPRFRPGKQLKDSLN</sequence>
<dbReference type="SUPFAM" id="SSF47729">
    <property type="entry name" value="IHF-like DNA-binding proteins"/>
    <property type="match status" value="1"/>
</dbReference>
<evidence type="ECO:0000256" key="4">
    <source>
        <dbReference type="RuleBase" id="RU003939"/>
    </source>
</evidence>
<keyword evidence="2" id="KW-0226">DNA condensation</keyword>
<reference evidence="6 7" key="1">
    <citation type="journal article" date="2019" name="Int. J. Syst. Evol. Microbiol.">
        <title>The Global Catalogue of Microorganisms (GCM) 10K type strain sequencing project: providing services to taxonomists for standard genome sequencing and annotation.</title>
        <authorList>
            <consortium name="The Broad Institute Genomics Platform"/>
            <consortium name="The Broad Institute Genome Sequencing Center for Infectious Disease"/>
            <person name="Wu L."/>
            <person name="Ma J."/>
        </authorList>
    </citation>
    <scope>NUCLEOTIDE SEQUENCE [LARGE SCALE GENOMIC DNA]</scope>
    <source>
        <strain evidence="6 7">JCM 15089</strain>
    </source>
</reference>
<dbReference type="RefSeq" id="WP_166929101.1">
    <property type="nucleotide sequence ID" value="NZ_BAAADD010000011.1"/>
</dbReference>
<dbReference type="InterPro" id="IPR000119">
    <property type="entry name" value="Hist_DNA-bd"/>
</dbReference>
<evidence type="ECO:0000313" key="6">
    <source>
        <dbReference type="EMBL" id="GAA0584680.1"/>
    </source>
</evidence>
<feature type="region of interest" description="Disordered" evidence="5">
    <location>
        <begin position="58"/>
        <end position="90"/>
    </location>
</feature>
<proteinExistence type="inferred from homology"/>
<protein>
    <submittedName>
        <fullName evidence="6">HU family DNA-binding protein</fullName>
    </submittedName>
</protein>
<dbReference type="Proteomes" id="UP001499951">
    <property type="component" value="Unassembled WGS sequence"/>
</dbReference>
<keyword evidence="3 6" id="KW-0238">DNA-binding</keyword>
<dbReference type="PANTHER" id="PTHR33175">
    <property type="entry name" value="DNA-BINDING PROTEIN HU"/>
    <property type="match status" value="1"/>
</dbReference>
<organism evidence="6 7">
    <name type="scientific">Rhizomicrobium electricum</name>
    <dbReference type="NCBI Taxonomy" id="480070"/>
    <lineage>
        <taxon>Bacteria</taxon>
        <taxon>Pseudomonadati</taxon>
        <taxon>Pseudomonadota</taxon>
        <taxon>Alphaproteobacteria</taxon>
        <taxon>Micropepsales</taxon>
        <taxon>Micropepsaceae</taxon>
        <taxon>Rhizomicrobium</taxon>
    </lineage>
</organism>
<comment type="caution">
    <text evidence="6">The sequence shown here is derived from an EMBL/GenBank/DDBJ whole genome shotgun (WGS) entry which is preliminary data.</text>
</comment>
<dbReference type="InterPro" id="IPR010992">
    <property type="entry name" value="IHF-like_DNA-bd_dom_sf"/>
</dbReference>
<dbReference type="Pfam" id="PF00216">
    <property type="entry name" value="Bac_DNA_binding"/>
    <property type="match status" value="1"/>
</dbReference>
<dbReference type="PANTHER" id="PTHR33175:SF3">
    <property type="entry name" value="DNA-BINDING PROTEIN HU-BETA"/>
    <property type="match status" value="1"/>
</dbReference>
<dbReference type="SMART" id="SM00411">
    <property type="entry name" value="BHL"/>
    <property type="match status" value="1"/>
</dbReference>
<accession>A0ABN1F8J1</accession>
<gene>
    <name evidence="6" type="ORF">GCM10008942_36980</name>
</gene>
<evidence type="ECO:0000313" key="7">
    <source>
        <dbReference type="Proteomes" id="UP001499951"/>
    </source>
</evidence>
<dbReference type="PRINTS" id="PR01727">
    <property type="entry name" value="DNABINDINGHU"/>
</dbReference>
<evidence type="ECO:0000256" key="2">
    <source>
        <dbReference type="ARBA" id="ARBA00023067"/>
    </source>
</evidence>
<dbReference type="Gene3D" id="4.10.520.10">
    <property type="entry name" value="IHF-like DNA-binding proteins"/>
    <property type="match status" value="1"/>
</dbReference>
<evidence type="ECO:0000256" key="3">
    <source>
        <dbReference type="ARBA" id="ARBA00023125"/>
    </source>
</evidence>
<keyword evidence="7" id="KW-1185">Reference proteome</keyword>
<comment type="similarity">
    <text evidence="1 4">Belongs to the bacterial histone-like protein family.</text>
</comment>
<evidence type="ECO:0000256" key="1">
    <source>
        <dbReference type="ARBA" id="ARBA00010529"/>
    </source>
</evidence>